<dbReference type="RefSeq" id="WP_350241054.1">
    <property type="nucleotide sequence ID" value="NZ_JBEJUE010000048.1"/>
</dbReference>
<sequence length="68" mass="7515">MTAPELADAVNDALGQLTGRTGSTSERSVFRWLSGKTRWPQERQRLALEAVTGQPISHLDRVLCGESY</sequence>
<evidence type="ECO:0008006" key="3">
    <source>
        <dbReference type="Google" id="ProtNLM"/>
    </source>
</evidence>
<accession>A0ABV1QCY3</accession>
<proteinExistence type="predicted"/>
<name>A0ABV1QCY3_STRMI</name>
<keyword evidence="2" id="KW-1185">Reference proteome</keyword>
<reference evidence="1 2" key="1">
    <citation type="submission" date="2024-01" db="EMBL/GenBank/DDBJ databases">
        <title>Metagenomic exploration of the rhizosphere soil microbial community and their significance in facilitating the development of wild simulated ginseng.</title>
        <authorList>
            <person name="Huang J."/>
        </authorList>
    </citation>
    <scope>NUCLEOTIDE SEQUENCE [LARGE SCALE GENOMIC DNA]</scope>
    <source>
        <strain evidence="1 2">WY141</strain>
    </source>
</reference>
<gene>
    <name evidence="1" type="ORF">ABR748_33255</name>
</gene>
<protein>
    <recommendedName>
        <fullName evidence="3">Helix-turn-helix domain-containing protein</fullName>
    </recommendedName>
</protein>
<comment type="caution">
    <text evidence="1">The sequence shown here is derived from an EMBL/GenBank/DDBJ whole genome shotgun (WGS) entry which is preliminary data.</text>
</comment>
<evidence type="ECO:0000313" key="2">
    <source>
        <dbReference type="Proteomes" id="UP001456562"/>
    </source>
</evidence>
<dbReference type="EMBL" id="JBEJUE010000048">
    <property type="protein sequence ID" value="MER0429032.1"/>
    <property type="molecule type" value="Genomic_DNA"/>
</dbReference>
<organism evidence="1 2">
    <name type="scientific">Streptomyces microflavus</name>
    <name type="common">Streptomyces lipmanii</name>
    <dbReference type="NCBI Taxonomy" id="1919"/>
    <lineage>
        <taxon>Bacteria</taxon>
        <taxon>Bacillati</taxon>
        <taxon>Actinomycetota</taxon>
        <taxon>Actinomycetes</taxon>
        <taxon>Kitasatosporales</taxon>
        <taxon>Streptomycetaceae</taxon>
        <taxon>Streptomyces</taxon>
    </lineage>
</organism>
<evidence type="ECO:0000313" key="1">
    <source>
        <dbReference type="EMBL" id="MER0429032.1"/>
    </source>
</evidence>
<dbReference type="Proteomes" id="UP001456562">
    <property type="component" value="Unassembled WGS sequence"/>
</dbReference>